<keyword evidence="2" id="KW-1185">Reference proteome</keyword>
<dbReference type="OrthoDB" id="2520703at2759"/>
<evidence type="ECO:0000313" key="2">
    <source>
        <dbReference type="Proteomes" id="UP000635477"/>
    </source>
</evidence>
<sequence length="477" mass="54903">MNLQDLQPELILQICENLCQHCLEKHSNLPRYEIWDRNPEASPCRQALVSLSLVSKRVGAIAQTVLYHHFGFLEQSPLAPFYFCRTISENPNLARKIRLLYTTHVPEMPDIEEARNWLPGVLDKFKKQLDFPPLPQGVENIFDNTYPSSRYLIPALILFQVPRLEHIYVAGRGNWAMFNMIDRKAMLIGDFLPKGVKSLGVGALGLHDTGTEWKKSLDISEKGAGRFLAAFNRLSALCLHSPTGSITIARPSLDNVRTLRLSESALTIEQLRDLIQTTKCLEEFAYQQAIYNSSDTQAAISSQAILEVLADRKETLRRVILYVGWRNDPVVSAKCLTGLEELKVNGDALRNMLQLLQNHEDLKHDALIDVFPPSIHTLHLDIACRSFRYMQEAIASYIESTYRSSPVEQKLKRVVIHYRHLETLRHNGPTQRVTEELIEVFRAFFQNRCQRWLRNGTLEIYVPFTVSRFKRWYLMDE</sequence>
<reference evidence="1" key="1">
    <citation type="journal article" date="2020" name="BMC Genomics">
        <title>Correction to: Identification and distribution of gene clusters required for synthesis of sphingolipid metabolism inhibitors in diverse species of the filamentous fungus Fusarium.</title>
        <authorList>
            <person name="Kim H.S."/>
            <person name="Lohmar J.M."/>
            <person name="Busman M."/>
            <person name="Brown D.W."/>
            <person name="Naumann T.A."/>
            <person name="Divon H.H."/>
            <person name="Lysoe E."/>
            <person name="Uhlig S."/>
            <person name="Proctor R.H."/>
        </authorList>
    </citation>
    <scope>NUCLEOTIDE SEQUENCE</scope>
    <source>
        <strain evidence="1">NRRL 22465</strain>
    </source>
</reference>
<dbReference type="Proteomes" id="UP000635477">
    <property type="component" value="Unassembled WGS sequence"/>
</dbReference>
<comment type="caution">
    <text evidence="1">The sequence shown here is derived from an EMBL/GenBank/DDBJ whole genome shotgun (WGS) entry which is preliminary data.</text>
</comment>
<evidence type="ECO:0000313" key="1">
    <source>
        <dbReference type="EMBL" id="KAF4976753.1"/>
    </source>
</evidence>
<name>A0A8H4UI79_9HYPO</name>
<accession>A0A8H4UI79</accession>
<reference evidence="1" key="2">
    <citation type="submission" date="2020-05" db="EMBL/GenBank/DDBJ databases">
        <authorList>
            <person name="Kim H.-S."/>
            <person name="Proctor R.H."/>
            <person name="Brown D.W."/>
        </authorList>
    </citation>
    <scope>NUCLEOTIDE SEQUENCE</scope>
    <source>
        <strain evidence="1">NRRL 22465</strain>
    </source>
</reference>
<dbReference type="AlphaFoldDB" id="A0A8H4UI79"/>
<proteinExistence type="predicted"/>
<organism evidence="1 2">
    <name type="scientific">Fusarium zealandicum</name>
    <dbReference type="NCBI Taxonomy" id="1053134"/>
    <lineage>
        <taxon>Eukaryota</taxon>
        <taxon>Fungi</taxon>
        <taxon>Dikarya</taxon>
        <taxon>Ascomycota</taxon>
        <taxon>Pezizomycotina</taxon>
        <taxon>Sordariomycetes</taxon>
        <taxon>Hypocreomycetidae</taxon>
        <taxon>Hypocreales</taxon>
        <taxon>Nectriaceae</taxon>
        <taxon>Fusarium</taxon>
        <taxon>Fusarium staphyleae species complex</taxon>
    </lineage>
</organism>
<protein>
    <submittedName>
        <fullName evidence="1">Uncharacterized protein</fullName>
    </submittedName>
</protein>
<dbReference type="EMBL" id="JABEYC010000492">
    <property type="protein sequence ID" value="KAF4976753.1"/>
    <property type="molecule type" value="Genomic_DNA"/>
</dbReference>
<gene>
    <name evidence="1" type="ORF">FZEAL_6632</name>
</gene>